<dbReference type="PROSITE" id="PS51534">
    <property type="entry name" value="SEFIR"/>
    <property type="match status" value="1"/>
</dbReference>
<comment type="caution">
    <text evidence="2">The sequence shown here is derived from an EMBL/GenBank/DDBJ whole genome shotgun (WGS) entry which is preliminary data.</text>
</comment>
<dbReference type="InterPro" id="IPR035897">
    <property type="entry name" value="Toll_tir_struct_dom_sf"/>
</dbReference>
<evidence type="ECO:0000313" key="3">
    <source>
        <dbReference type="Proteomes" id="UP001264980"/>
    </source>
</evidence>
<feature type="domain" description="SEFIR" evidence="1">
    <location>
        <begin position="13"/>
        <end position="145"/>
    </location>
</feature>
<accession>A0ABU1R7F4</accession>
<reference evidence="2 3" key="1">
    <citation type="submission" date="2023-07" db="EMBL/GenBank/DDBJ databases">
        <title>Sorghum-associated microbial communities from plants grown in Nebraska, USA.</title>
        <authorList>
            <person name="Schachtman D."/>
        </authorList>
    </citation>
    <scope>NUCLEOTIDE SEQUENCE [LARGE SCALE GENOMIC DNA]</scope>
    <source>
        <strain evidence="2 3">BE57</strain>
    </source>
</reference>
<dbReference type="EMBL" id="JAVDTI010000008">
    <property type="protein sequence ID" value="MDR6808854.1"/>
    <property type="molecule type" value="Genomic_DNA"/>
</dbReference>
<protein>
    <recommendedName>
        <fullName evidence="1">SEFIR domain-containing protein</fullName>
    </recommendedName>
</protein>
<dbReference type="SUPFAM" id="SSF52200">
    <property type="entry name" value="Toll/Interleukin receptor TIR domain"/>
    <property type="match status" value="1"/>
</dbReference>
<dbReference type="InterPro" id="IPR000157">
    <property type="entry name" value="TIR_dom"/>
</dbReference>
<name>A0ABU1R7F4_9BACT</name>
<dbReference type="RefSeq" id="WP_309991386.1">
    <property type="nucleotide sequence ID" value="NZ_JAVDTI010000008.1"/>
</dbReference>
<dbReference type="Gene3D" id="3.40.50.10140">
    <property type="entry name" value="Toll/interleukin-1 receptor homology (TIR) domain"/>
    <property type="match status" value="1"/>
</dbReference>
<evidence type="ECO:0000313" key="2">
    <source>
        <dbReference type="EMBL" id="MDR6808854.1"/>
    </source>
</evidence>
<sequence length="317" mass="35637">MENLENEDKGYEAPKVFISYSHDSQEHKSWVLRLASRLRSNGVDVILDQWNLRIGSNLALFMELGLSKANRVVCICTDRYNDKANNGKGGAGYEKTIFTAELLDNQNTSWVLPLIRTSAEKSKTPTCLKGRMYIDFTDERLYESNYIALLRELLDEPILPIPEIGKNPFRNIEMFSQQRLVAKNERFSSPSIQGTVDFDYSNNDGLYNVGTGNLLFEIQFSRAGTGVIYVLSDSDTIDSVASAGNQSAISGVGDASKLDYTSRSRTIYSGQVAVFRNVNGFYCAIKILHVEAATNRFLYDEVLFDYRIQTDGTPIFN</sequence>
<organism evidence="2 3">
    <name type="scientific">Dyadobacter fermentans</name>
    <dbReference type="NCBI Taxonomy" id="94254"/>
    <lineage>
        <taxon>Bacteria</taxon>
        <taxon>Pseudomonadati</taxon>
        <taxon>Bacteroidota</taxon>
        <taxon>Cytophagia</taxon>
        <taxon>Cytophagales</taxon>
        <taxon>Spirosomataceae</taxon>
        <taxon>Dyadobacter</taxon>
    </lineage>
</organism>
<evidence type="ECO:0000259" key="1">
    <source>
        <dbReference type="PROSITE" id="PS51534"/>
    </source>
</evidence>
<keyword evidence="3" id="KW-1185">Reference proteome</keyword>
<dbReference type="Proteomes" id="UP001264980">
    <property type="component" value="Unassembled WGS sequence"/>
</dbReference>
<proteinExistence type="predicted"/>
<dbReference type="InterPro" id="IPR013568">
    <property type="entry name" value="SEFIR_dom"/>
</dbReference>
<gene>
    <name evidence="2" type="ORF">J2W84_005919</name>
</gene>
<dbReference type="Pfam" id="PF13676">
    <property type="entry name" value="TIR_2"/>
    <property type="match status" value="1"/>
</dbReference>